<feature type="domain" description="GH18" evidence="3">
    <location>
        <begin position="54"/>
        <end position="163"/>
    </location>
</feature>
<dbReference type="PANTHER" id="PTHR11177">
    <property type="entry name" value="CHITINASE"/>
    <property type="match status" value="1"/>
</dbReference>
<dbReference type="Pfam" id="PF00704">
    <property type="entry name" value="Glyco_hydro_18"/>
    <property type="match status" value="1"/>
</dbReference>
<dbReference type="PROSITE" id="PS51910">
    <property type="entry name" value="GH18_2"/>
    <property type="match status" value="1"/>
</dbReference>
<dbReference type="CDD" id="cd00598">
    <property type="entry name" value="GH18_chitinase-like"/>
    <property type="match status" value="1"/>
</dbReference>
<keyword evidence="5" id="KW-1185">Reference proteome</keyword>
<protein>
    <recommendedName>
        <fullName evidence="3">GH18 domain-containing protein</fullName>
    </recommendedName>
</protein>
<proteinExistence type="predicted"/>
<feature type="signal peptide" evidence="2">
    <location>
        <begin position="1"/>
        <end position="26"/>
    </location>
</feature>
<evidence type="ECO:0000313" key="5">
    <source>
        <dbReference type="Proteomes" id="UP001583172"/>
    </source>
</evidence>
<dbReference type="InterPro" id="IPR050314">
    <property type="entry name" value="Glycosyl_Hydrlase_18"/>
</dbReference>
<dbReference type="PANTHER" id="PTHR11177:SF378">
    <property type="entry name" value="CHITINASE"/>
    <property type="match status" value="1"/>
</dbReference>
<feature type="chain" id="PRO_5046224388" description="GH18 domain-containing protein" evidence="2">
    <location>
        <begin position="27"/>
        <end position="163"/>
    </location>
</feature>
<feature type="compositionally biased region" description="Basic and acidic residues" evidence="1">
    <location>
        <begin position="47"/>
        <end position="56"/>
    </location>
</feature>
<dbReference type="EMBL" id="JAZGSY010000278">
    <property type="protein sequence ID" value="KAL1837620.1"/>
    <property type="molecule type" value="Genomic_DNA"/>
</dbReference>
<name>A0ABR3V797_HUMIN</name>
<dbReference type="Proteomes" id="UP001583172">
    <property type="component" value="Unassembled WGS sequence"/>
</dbReference>
<dbReference type="InterPro" id="IPR001223">
    <property type="entry name" value="Glyco_hydro18_cat"/>
</dbReference>
<evidence type="ECO:0000256" key="1">
    <source>
        <dbReference type="SAM" id="MobiDB-lite"/>
    </source>
</evidence>
<keyword evidence="2" id="KW-0732">Signal</keyword>
<evidence type="ECO:0000259" key="3">
    <source>
        <dbReference type="PROSITE" id="PS51910"/>
    </source>
</evidence>
<comment type="caution">
    <text evidence="4">The sequence shown here is derived from an EMBL/GenBank/DDBJ whole genome shotgun (WGS) entry which is preliminary data.</text>
</comment>
<feature type="region of interest" description="Disordered" evidence="1">
    <location>
        <begin position="47"/>
        <end position="68"/>
    </location>
</feature>
<dbReference type="Gene3D" id="3.20.20.80">
    <property type="entry name" value="Glycosidases"/>
    <property type="match status" value="1"/>
</dbReference>
<gene>
    <name evidence="4" type="ORF">VTJ49DRAFT_3581</name>
</gene>
<evidence type="ECO:0000256" key="2">
    <source>
        <dbReference type="SAM" id="SignalP"/>
    </source>
</evidence>
<reference evidence="4 5" key="1">
    <citation type="journal article" date="2024" name="Commun. Biol.">
        <title>Comparative genomic analysis of thermophilic fungi reveals convergent evolutionary adaptations and gene losses.</title>
        <authorList>
            <person name="Steindorff A.S."/>
            <person name="Aguilar-Pontes M.V."/>
            <person name="Robinson A.J."/>
            <person name="Andreopoulos B."/>
            <person name="LaButti K."/>
            <person name="Kuo A."/>
            <person name="Mondo S."/>
            <person name="Riley R."/>
            <person name="Otillar R."/>
            <person name="Haridas S."/>
            <person name="Lipzen A."/>
            <person name="Grimwood J."/>
            <person name="Schmutz J."/>
            <person name="Clum A."/>
            <person name="Reid I.D."/>
            <person name="Moisan M.C."/>
            <person name="Butler G."/>
            <person name="Nguyen T.T.M."/>
            <person name="Dewar K."/>
            <person name="Conant G."/>
            <person name="Drula E."/>
            <person name="Henrissat B."/>
            <person name="Hansel C."/>
            <person name="Singer S."/>
            <person name="Hutchinson M.I."/>
            <person name="de Vries R.P."/>
            <person name="Natvig D.O."/>
            <person name="Powell A.J."/>
            <person name="Tsang A."/>
            <person name="Grigoriev I.V."/>
        </authorList>
    </citation>
    <scope>NUCLEOTIDE SEQUENCE [LARGE SCALE GENOMIC DNA]</scope>
    <source>
        <strain evidence="4 5">CBS 620.91</strain>
    </source>
</reference>
<accession>A0ABR3V797</accession>
<organism evidence="4 5">
    <name type="scientific">Humicola insolens</name>
    <name type="common">Soft-rot fungus</name>
    <dbReference type="NCBI Taxonomy" id="85995"/>
    <lineage>
        <taxon>Eukaryota</taxon>
        <taxon>Fungi</taxon>
        <taxon>Dikarya</taxon>
        <taxon>Ascomycota</taxon>
        <taxon>Pezizomycotina</taxon>
        <taxon>Sordariomycetes</taxon>
        <taxon>Sordariomycetidae</taxon>
        <taxon>Sordariales</taxon>
        <taxon>Chaetomiaceae</taxon>
        <taxon>Mycothermus</taxon>
    </lineage>
</organism>
<sequence>MTSIKVVWSFFFTLFISISIAADTAARHDLRCLMYYTRYARAPRPRIADNKSDQRLTRMHHSQHPEAPPLDQLERVNHVAVASMSSESLNKNDWTLFTTIDDVRSKFANGTKILVAIGGWGDHKGFETAAWNDRTRKRFSRNVAKMVEKTGADGVDLDWEYPG</sequence>
<dbReference type="SUPFAM" id="SSF51445">
    <property type="entry name" value="(Trans)glycosidases"/>
    <property type="match status" value="1"/>
</dbReference>
<dbReference type="InterPro" id="IPR017853">
    <property type="entry name" value="GH"/>
</dbReference>
<evidence type="ECO:0000313" key="4">
    <source>
        <dbReference type="EMBL" id="KAL1837620.1"/>
    </source>
</evidence>